<keyword evidence="2" id="KW-0812">Transmembrane</keyword>
<keyword evidence="4" id="KW-1185">Reference proteome</keyword>
<sequence length="200" mass="22643">MSCETYAHANPNAQTTVESGCSAWTKELLSSLLALGCIIGSVVVLFIYRENPLPKWPKLISINTLLAVFTAIFKASLVFPIAEGLGQLKWNWFGRPHRLGDIVLVGLATFHGERTASVGQGVRSAYKDERKAVIDDRQVLSDAWSFHYRRSSRDRPILPSYNQSPDMPDRRRLRPGSSFATQQLYLHRSTAFRQRHSKRQ</sequence>
<dbReference type="PANTHER" id="PTHR35394:SF5">
    <property type="entry name" value="DUF3176 DOMAIN-CONTAINING PROTEIN"/>
    <property type="match status" value="1"/>
</dbReference>
<comment type="caution">
    <text evidence="3">The sequence shown here is derived from an EMBL/GenBank/DDBJ whole genome shotgun (WGS) entry which is preliminary data.</text>
</comment>
<evidence type="ECO:0000313" key="4">
    <source>
        <dbReference type="Proteomes" id="UP000434172"/>
    </source>
</evidence>
<dbReference type="AlphaFoldDB" id="A0A8H3W1E7"/>
<evidence type="ECO:0000256" key="1">
    <source>
        <dbReference type="SAM" id="MobiDB-lite"/>
    </source>
</evidence>
<dbReference type="EMBL" id="WOWK01000096">
    <property type="protein sequence ID" value="KAF0319378.1"/>
    <property type="molecule type" value="Genomic_DNA"/>
</dbReference>
<dbReference type="InterPro" id="IPR021514">
    <property type="entry name" value="DUF3176"/>
</dbReference>
<organism evidence="3 4">
    <name type="scientific">Colletotrichum asianum</name>
    <dbReference type="NCBI Taxonomy" id="702518"/>
    <lineage>
        <taxon>Eukaryota</taxon>
        <taxon>Fungi</taxon>
        <taxon>Dikarya</taxon>
        <taxon>Ascomycota</taxon>
        <taxon>Pezizomycotina</taxon>
        <taxon>Sordariomycetes</taxon>
        <taxon>Hypocreomycetidae</taxon>
        <taxon>Glomerellales</taxon>
        <taxon>Glomerellaceae</taxon>
        <taxon>Colletotrichum</taxon>
        <taxon>Colletotrichum gloeosporioides species complex</taxon>
    </lineage>
</organism>
<proteinExistence type="predicted"/>
<feature type="transmembrane region" description="Helical" evidence="2">
    <location>
        <begin position="60"/>
        <end position="82"/>
    </location>
</feature>
<feature type="region of interest" description="Disordered" evidence="1">
    <location>
        <begin position="155"/>
        <end position="174"/>
    </location>
</feature>
<reference evidence="3 4" key="1">
    <citation type="submission" date="2019-12" db="EMBL/GenBank/DDBJ databases">
        <title>A genome sequence resource for the geographically widespread anthracnose pathogen Colletotrichum asianum.</title>
        <authorList>
            <person name="Meng Y."/>
        </authorList>
    </citation>
    <scope>NUCLEOTIDE SEQUENCE [LARGE SCALE GENOMIC DNA]</scope>
    <source>
        <strain evidence="3 4">ICMP 18580</strain>
    </source>
</reference>
<name>A0A8H3W1E7_9PEZI</name>
<keyword evidence="2" id="KW-1133">Transmembrane helix</keyword>
<dbReference type="Proteomes" id="UP000434172">
    <property type="component" value="Unassembled WGS sequence"/>
</dbReference>
<feature type="transmembrane region" description="Helical" evidence="2">
    <location>
        <begin position="28"/>
        <end position="48"/>
    </location>
</feature>
<evidence type="ECO:0000256" key="2">
    <source>
        <dbReference type="SAM" id="Phobius"/>
    </source>
</evidence>
<dbReference type="Pfam" id="PF11374">
    <property type="entry name" value="DUF3176"/>
    <property type="match status" value="1"/>
</dbReference>
<dbReference type="OrthoDB" id="4851525at2759"/>
<gene>
    <name evidence="3" type="ORF">GQ607_013346</name>
</gene>
<keyword evidence="2" id="KW-0472">Membrane</keyword>
<dbReference type="PANTHER" id="PTHR35394">
    <property type="entry name" value="DUF3176 DOMAIN-CONTAINING PROTEIN"/>
    <property type="match status" value="1"/>
</dbReference>
<evidence type="ECO:0000313" key="3">
    <source>
        <dbReference type="EMBL" id="KAF0319378.1"/>
    </source>
</evidence>
<accession>A0A8H3W1E7</accession>
<protein>
    <submittedName>
        <fullName evidence="3">Uncharacterized protein</fullName>
    </submittedName>
</protein>